<protein>
    <submittedName>
        <fullName evidence="1">Uncharacterized protein</fullName>
    </submittedName>
</protein>
<keyword evidence="2" id="KW-1185">Reference proteome</keyword>
<gene>
    <name evidence="1" type="ORF">CMV_015613</name>
</gene>
<dbReference type="EMBL" id="JRKL02002296">
    <property type="protein sequence ID" value="KAF3959580.1"/>
    <property type="molecule type" value="Genomic_DNA"/>
</dbReference>
<sequence>MRCISGNGIDGGCWREFMLTEEREHNPPLAKESLCHCWECAFSSSVIISCITLTFWSSSNGSVAVQAYYKVEEEMEADVNAGSEGSQLTREASQVS</sequence>
<dbReference type="AlphaFoldDB" id="A0A8J4QUU0"/>
<organism evidence="1 2">
    <name type="scientific">Castanea mollissima</name>
    <name type="common">Chinese chestnut</name>
    <dbReference type="NCBI Taxonomy" id="60419"/>
    <lineage>
        <taxon>Eukaryota</taxon>
        <taxon>Viridiplantae</taxon>
        <taxon>Streptophyta</taxon>
        <taxon>Embryophyta</taxon>
        <taxon>Tracheophyta</taxon>
        <taxon>Spermatophyta</taxon>
        <taxon>Magnoliopsida</taxon>
        <taxon>eudicotyledons</taxon>
        <taxon>Gunneridae</taxon>
        <taxon>Pentapetalae</taxon>
        <taxon>rosids</taxon>
        <taxon>fabids</taxon>
        <taxon>Fagales</taxon>
        <taxon>Fagaceae</taxon>
        <taxon>Castanea</taxon>
    </lineage>
</organism>
<reference evidence="1" key="1">
    <citation type="submission" date="2020-03" db="EMBL/GenBank/DDBJ databases">
        <title>Castanea mollissima Vanexum genome sequencing.</title>
        <authorList>
            <person name="Staton M."/>
        </authorList>
    </citation>
    <scope>NUCLEOTIDE SEQUENCE</scope>
    <source>
        <tissue evidence="1">Leaf</tissue>
    </source>
</reference>
<evidence type="ECO:0000313" key="1">
    <source>
        <dbReference type="EMBL" id="KAF3959580.1"/>
    </source>
</evidence>
<dbReference type="Proteomes" id="UP000737018">
    <property type="component" value="Unassembled WGS sequence"/>
</dbReference>
<name>A0A8J4QUU0_9ROSI</name>
<dbReference type="OrthoDB" id="10480354at2759"/>
<proteinExistence type="predicted"/>
<comment type="caution">
    <text evidence="1">The sequence shown here is derived from an EMBL/GenBank/DDBJ whole genome shotgun (WGS) entry which is preliminary data.</text>
</comment>
<evidence type="ECO:0000313" key="2">
    <source>
        <dbReference type="Proteomes" id="UP000737018"/>
    </source>
</evidence>
<accession>A0A8J4QUU0</accession>